<organism evidence="10 11">
    <name type="scientific">Paenibacillus antarcticus</name>
    <dbReference type="NCBI Taxonomy" id="253703"/>
    <lineage>
        <taxon>Bacteria</taxon>
        <taxon>Bacillati</taxon>
        <taxon>Bacillota</taxon>
        <taxon>Bacilli</taxon>
        <taxon>Bacillales</taxon>
        <taxon>Paenibacillaceae</taxon>
        <taxon>Paenibacillus</taxon>
    </lineage>
</organism>
<feature type="transmembrane region" description="Helical" evidence="8">
    <location>
        <begin position="282"/>
        <end position="305"/>
    </location>
</feature>
<dbReference type="InterPro" id="IPR033479">
    <property type="entry name" value="dCache_1"/>
</dbReference>
<evidence type="ECO:0000256" key="4">
    <source>
        <dbReference type="ARBA" id="ARBA00022679"/>
    </source>
</evidence>
<dbReference type="Pfam" id="PF00672">
    <property type="entry name" value="HAMP"/>
    <property type="match status" value="1"/>
</dbReference>
<dbReference type="CDD" id="cd12912">
    <property type="entry name" value="PDC2_MCP_like"/>
    <property type="match status" value="1"/>
</dbReference>
<dbReference type="InterPro" id="IPR029151">
    <property type="entry name" value="Sensor-like_sf"/>
</dbReference>
<evidence type="ECO:0000313" key="10">
    <source>
        <dbReference type="EMBL" id="OAB47905.1"/>
    </source>
</evidence>
<keyword evidence="7 8" id="KW-0472">Membrane</keyword>
<proteinExistence type="predicted"/>
<dbReference type="GO" id="GO:0005886">
    <property type="term" value="C:plasma membrane"/>
    <property type="evidence" value="ECO:0007669"/>
    <property type="project" value="UniProtKB-SubCell"/>
</dbReference>
<evidence type="ECO:0000256" key="2">
    <source>
        <dbReference type="ARBA" id="ARBA00022475"/>
    </source>
</evidence>
<dbReference type="SUPFAM" id="SSF55874">
    <property type="entry name" value="ATPase domain of HSP90 chaperone/DNA topoisomerase II/histidine kinase"/>
    <property type="match status" value="1"/>
</dbReference>
<keyword evidence="4" id="KW-0808">Transferase</keyword>
<comment type="subcellular location">
    <subcellularLocation>
        <location evidence="1">Cell membrane</location>
        <topology evidence="1">Multi-pass membrane protein</topology>
    </subcellularLocation>
</comment>
<dbReference type="Gene3D" id="3.30.565.10">
    <property type="entry name" value="Histidine kinase-like ATPase, C-terminal domain"/>
    <property type="match status" value="1"/>
</dbReference>
<feature type="transmembrane region" description="Helical" evidence="8">
    <location>
        <begin position="12"/>
        <end position="35"/>
    </location>
</feature>
<reference evidence="10 11" key="1">
    <citation type="submission" date="2016-03" db="EMBL/GenBank/DDBJ databases">
        <title>Draft genome sequence of Paenibacillus antarcticus CECT 5836.</title>
        <authorList>
            <person name="Shin S.-K."/>
            <person name="Yi H."/>
        </authorList>
    </citation>
    <scope>NUCLEOTIDE SEQUENCE [LARGE SCALE GENOMIC DNA]</scope>
    <source>
        <strain evidence="10 11">CECT 5836</strain>
    </source>
</reference>
<comment type="caution">
    <text evidence="10">The sequence shown here is derived from an EMBL/GenBank/DDBJ whole genome shotgun (WGS) entry which is preliminary data.</text>
</comment>
<dbReference type="InterPro" id="IPR051552">
    <property type="entry name" value="HptR"/>
</dbReference>
<feature type="domain" description="HAMP" evidence="9">
    <location>
        <begin position="306"/>
        <end position="358"/>
    </location>
</feature>
<accession>A0A162MEX2</accession>
<dbReference type="InterPro" id="IPR036890">
    <property type="entry name" value="HATPase_C_sf"/>
</dbReference>
<dbReference type="Gene3D" id="6.10.340.10">
    <property type="match status" value="1"/>
</dbReference>
<keyword evidence="2" id="KW-1003">Cell membrane</keyword>
<evidence type="ECO:0000313" key="11">
    <source>
        <dbReference type="Proteomes" id="UP000077355"/>
    </source>
</evidence>
<dbReference type="InterPro" id="IPR003660">
    <property type="entry name" value="HAMP_dom"/>
</dbReference>
<evidence type="ECO:0000259" key="9">
    <source>
        <dbReference type="PROSITE" id="PS50885"/>
    </source>
</evidence>
<dbReference type="SUPFAM" id="SSF158472">
    <property type="entry name" value="HAMP domain-like"/>
    <property type="match status" value="1"/>
</dbReference>
<dbReference type="SMART" id="SM00304">
    <property type="entry name" value="HAMP"/>
    <property type="match status" value="1"/>
</dbReference>
<dbReference type="EMBL" id="LVJI01000002">
    <property type="protein sequence ID" value="OAB47905.1"/>
    <property type="molecule type" value="Genomic_DNA"/>
</dbReference>
<dbReference type="CDD" id="cd18773">
    <property type="entry name" value="PDC1_HK_sensor"/>
    <property type="match status" value="1"/>
</dbReference>
<dbReference type="Pfam" id="PF02743">
    <property type="entry name" value="dCache_1"/>
    <property type="match status" value="1"/>
</dbReference>
<evidence type="ECO:0000256" key="3">
    <source>
        <dbReference type="ARBA" id="ARBA00022553"/>
    </source>
</evidence>
<dbReference type="PANTHER" id="PTHR42713:SF2">
    <property type="entry name" value="TWO-COMPONENT SENSOR KINASE YESM"/>
    <property type="match status" value="1"/>
</dbReference>
<sequence>MKAFFHSLQFRISWIYMMISCVTIGVIGSVLYVGISQVVMQESIQSSKMAITKSSTYVEMYVDRLKVLSTMLAHNPQTIRTLVSEDKSGEEDVLQFINTVLMSDSYIKSVVVIGKDGYVLSNEKKLNMMRTSDMMKEPWYVAAINSSNPVLTSARMQKFSMDKDNWVISMSQEIKDENNRNLGVVLLDIQYKGLEDYLNELELGSNGYTYIVNSQNEIVYHKDPSYFMNAAKIDELRKFTLEKEGYDKKQNLLVYHTKLRNSDWTLVGVSSLDGLAQIRDQLLRSFVIVALGLLTLFVMVSPLLAKSITRPIQRLEQAMKKVKTGRLEVSVSETGVTEVQGLAQHFNTMVLEIQHLMQDIEKKEKNLRSYELSVLHSQINPHFLYNTLDTIVWMAEFNDSERVISTTKALAKFFQLSLSGGSEFTSIQNEMNHVTQYCFIQKERYGDRLQYNIQFDPELSDKVIPKLILQPLVENAIYHGIREKDGPGLLQIICMRMEDGNVLFLVKDDGVGFDSSIDKSAHNNTLEGLSKLGGVGINNVDERLKLIYGQEYGITIESNIGIGTTVKIVIP</sequence>
<dbReference type="AlphaFoldDB" id="A0A162MEX2"/>
<keyword evidence="11" id="KW-1185">Reference proteome</keyword>
<dbReference type="Gene3D" id="3.30.450.20">
    <property type="entry name" value="PAS domain"/>
    <property type="match status" value="2"/>
</dbReference>
<evidence type="ECO:0000256" key="7">
    <source>
        <dbReference type="ARBA" id="ARBA00023136"/>
    </source>
</evidence>
<dbReference type="Pfam" id="PF06580">
    <property type="entry name" value="His_kinase"/>
    <property type="match status" value="1"/>
</dbReference>
<evidence type="ECO:0000256" key="6">
    <source>
        <dbReference type="ARBA" id="ARBA00022989"/>
    </source>
</evidence>
<dbReference type="GO" id="GO:0000155">
    <property type="term" value="F:phosphorelay sensor kinase activity"/>
    <property type="evidence" value="ECO:0007669"/>
    <property type="project" value="InterPro"/>
</dbReference>
<dbReference type="OrthoDB" id="9776552at2"/>
<dbReference type="SUPFAM" id="SSF103190">
    <property type="entry name" value="Sensory domain-like"/>
    <property type="match status" value="1"/>
</dbReference>
<dbReference type="Proteomes" id="UP000077355">
    <property type="component" value="Unassembled WGS sequence"/>
</dbReference>
<dbReference type="RefSeq" id="WP_068646502.1">
    <property type="nucleotide sequence ID" value="NZ_CP043611.1"/>
</dbReference>
<dbReference type="PROSITE" id="PS50885">
    <property type="entry name" value="HAMP"/>
    <property type="match status" value="1"/>
</dbReference>
<keyword evidence="6 8" id="KW-1133">Transmembrane helix</keyword>
<evidence type="ECO:0000256" key="1">
    <source>
        <dbReference type="ARBA" id="ARBA00004651"/>
    </source>
</evidence>
<keyword evidence="3" id="KW-0597">Phosphoprotein</keyword>
<evidence type="ECO:0000256" key="8">
    <source>
        <dbReference type="SAM" id="Phobius"/>
    </source>
</evidence>
<gene>
    <name evidence="10" type="ORF">PBAT_03255</name>
</gene>
<dbReference type="PANTHER" id="PTHR42713">
    <property type="entry name" value="HISTIDINE KINASE-RELATED"/>
    <property type="match status" value="1"/>
</dbReference>
<name>A0A162MEX2_9BACL</name>
<protein>
    <recommendedName>
        <fullName evidence="9">HAMP domain-containing protein</fullName>
    </recommendedName>
</protein>
<dbReference type="InterPro" id="IPR010559">
    <property type="entry name" value="Sig_transdc_His_kin_internal"/>
</dbReference>
<dbReference type="CDD" id="cd06225">
    <property type="entry name" value="HAMP"/>
    <property type="match status" value="1"/>
</dbReference>
<keyword evidence="5 8" id="KW-0812">Transmembrane</keyword>
<evidence type="ECO:0000256" key="5">
    <source>
        <dbReference type="ARBA" id="ARBA00022692"/>
    </source>
</evidence>